<dbReference type="InterPro" id="IPR001412">
    <property type="entry name" value="aa-tRNA-synth_I_CS"/>
</dbReference>
<dbReference type="KEGG" id="pll:I858_007350"/>
<dbReference type="PANTHER" id="PTHR43311:SF2">
    <property type="entry name" value="GLUTAMATE--TRNA LIGASE, MITOCHONDRIAL-RELATED"/>
    <property type="match status" value="1"/>
</dbReference>
<dbReference type="Gene3D" id="1.10.10.350">
    <property type="match status" value="1"/>
</dbReference>
<feature type="binding site" evidence="11">
    <location>
        <position position="256"/>
    </location>
    <ligand>
        <name>ATP</name>
        <dbReference type="ChEBI" id="CHEBI:30616"/>
    </ligand>
</feature>
<dbReference type="GO" id="GO:0005524">
    <property type="term" value="F:ATP binding"/>
    <property type="evidence" value="ECO:0007669"/>
    <property type="project" value="UniProtKB-UniRule"/>
</dbReference>
<dbReference type="AlphaFoldDB" id="A0A1B1S0W6"/>
<dbReference type="OrthoDB" id="9807503at2"/>
<evidence type="ECO:0000256" key="1">
    <source>
        <dbReference type="ARBA" id="ARBA00004496"/>
    </source>
</evidence>
<dbReference type="Pfam" id="PF00749">
    <property type="entry name" value="tRNA-synt_1c"/>
    <property type="match status" value="1"/>
</dbReference>
<keyword evidence="9 11" id="KW-0030">Aminoacyl-tRNA synthetase</keyword>
<sequence>MTQEVRVRYAPSPTGHLHIGGARTALFNYLFARHNNGKFIVRIEDTDTARNIETGIMSQLDNLKWLGIEHDESIDVGGEYGPYRQMERLDTYKKHSDQMLEKGLAFKCFCTPEELEIERDAQKAAGIAAPQYSGTCRNLTAEEVAEREAAGKSYSIRAKVPTNVTYEFNDLVRGPISFESKDIGDWVMVKTTGIPTYNFAVVIDDYLMKISHVFRGEEHLSNTPRQMMIYDAFDWGYPSYGHMTLIINEDRKKLSKRDESILQFISQYRELGYIPEALFNFFALLGWSPEGEEEIFSKEEFIRIFDVERLSKSPSMFDKQKLMWMNNQYIKQLPLEEVVKLALPHLQKAGKLSEDMTPEQTEWTNKLVALYHDQMSYGAEITELSEQFFTDELTYGETEKEILAAEQVPEVMTAFKEQLAALEDFEPAEIKAAIKAVQKATGHKGKNLFMPIRVVITGQMHGPELPDAISLLGKDKAIARVSQYASA</sequence>
<feature type="domain" description="Aminoacyl-tRNA synthetase class I anticodon-binding" evidence="13">
    <location>
        <begin position="338"/>
        <end position="483"/>
    </location>
</feature>
<accession>A0A1B1S0W6</accession>
<dbReference type="GO" id="GO:0004818">
    <property type="term" value="F:glutamate-tRNA ligase activity"/>
    <property type="evidence" value="ECO:0007669"/>
    <property type="project" value="UniProtKB-UniRule"/>
</dbReference>
<keyword evidence="4 11" id="KW-0963">Cytoplasm</keyword>
<dbReference type="GO" id="GO:0008270">
    <property type="term" value="F:zinc ion binding"/>
    <property type="evidence" value="ECO:0007669"/>
    <property type="project" value="InterPro"/>
</dbReference>
<feature type="domain" description="Glutamyl/glutaminyl-tRNA synthetase class Ib catalytic" evidence="12">
    <location>
        <begin position="4"/>
        <end position="324"/>
    </location>
</feature>
<evidence type="ECO:0000256" key="7">
    <source>
        <dbReference type="ARBA" id="ARBA00022840"/>
    </source>
</evidence>
<dbReference type="RefSeq" id="WP_049694519.1">
    <property type="nucleotide sequence ID" value="NZ_CP016540.2"/>
</dbReference>
<evidence type="ECO:0000256" key="10">
    <source>
        <dbReference type="ARBA" id="ARBA00048351"/>
    </source>
</evidence>
<evidence type="ECO:0000256" key="2">
    <source>
        <dbReference type="ARBA" id="ARBA00007894"/>
    </source>
</evidence>
<dbReference type="PROSITE" id="PS00178">
    <property type="entry name" value="AA_TRNA_LIGASE_I"/>
    <property type="match status" value="1"/>
</dbReference>
<dbReference type="InterPro" id="IPR008925">
    <property type="entry name" value="aa_tRNA-synth_I_cd-bd_sf"/>
</dbReference>
<dbReference type="InterPro" id="IPR014729">
    <property type="entry name" value="Rossmann-like_a/b/a_fold"/>
</dbReference>
<dbReference type="InterPro" id="IPR045462">
    <property type="entry name" value="aa-tRNA-synth_I_cd-bd"/>
</dbReference>
<dbReference type="Gene3D" id="3.40.50.620">
    <property type="entry name" value="HUPs"/>
    <property type="match status" value="1"/>
</dbReference>
<name>A0A1B1S0W6_9BACL</name>
<evidence type="ECO:0000256" key="11">
    <source>
        <dbReference type="HAMAP-Rule" id="MF_00022"/>
    </source>
</evidence>
<dbReference type="SUPFAM" id="SSF48163">
    <property type="entry name" value="An anticodon-binding domain of class I aminoacyl-tRNA synthetases"/>
    <property type="match status" value="1"/>
</dbReference>
<dbReference type="InterPro" id="IPR000924">
    <property type="entry name" value="Glu/Gln-tRNA-synth"/>
</dbReference>
<keyword evidence="8 11" id="KW-0648">Protein biosynthesis</keyword>
<proteinExistence type="inferred from homology"/>
<dbReference type="CDD" id="cd00808">
    <property type="entry name" value="GluRS_core"/>
    <property type="match status" value="1"/>
</dbReference>
<evidence type="ECO:0000256" key="4">
    <source>
        <dbReference type="ARBA" id="ARBA00022490"/>
    </source>
</evidence>
<feature type="short sequence motif" description="'KMSKS' region" evidence="11">
    <location>
        <begin position="253"/>
        <end position="257"/>
    </location>
</feature>
<evidence type="ECO:0000256" key="5">
    <source>
        <dbReference type="ARBA" id="ARBA00022598"/>
    </source>
</evidence>
<evidence type="ECO:0000313" key="15">
    <source>
        <dbReference type="Proteomes" id="UP000053354"/>
    </source>
</evidence>
<dbReference type="InterPro" id="IPR020751">
    <property type="entry name" value="aa-tRNA-synth_I_codon-bd_sub2"/>
</dbReference>
<dbReference type="Pfam" id="PF19269">
    <property type="entry name" value="Anticodon_2"/>
    <property type="match status" value="1"/>
</dbReference>
<dbReference type="FunFam" id="1.10.10.350:FF:000002">
    <property type="entry name" value="Glutamate--tRNA ligase"/>
    <property type="match status" value="1"/>
</dbReference>
<organism evidence="14 15">
    <name type="scientific">Planococcus versutus</name>
    <dbReference type="NCBI Taxonomy" id="1302659"/>
    <lineage>
        <taxon>Bacteria</taxon>
        <taxon>Bacillati</taxon>
        <taxon>Bacillota</taxon>
        <taxon>Bacilli</taxon>
        <taxon>Bacillales</taxon>
        <taxon>Caryophanaceae</taxon>
        <taxon>Planococcus</taxon>
    </lineage>
</organism>
<comment type="subcellular location">
    <subcellularLocation>
        <location evidence="1 11">Cytoplasm</location>
    </subcellularLocation>
</comment>
<dbReference type="PANTHER" id="PTHR43311">
    <property type="entry name" value="GLUTAMATE--TRNA LIGASE"/>
    <property type="match status" value="1"/>
</dbReference>
<keyword evidence="5 11" id="KW-0436">Ligase</keyword>
<dbReference type="FunFam" id="3.40.50.620:FF:000007">
    <property type="entry name" value="Glutamate--tRNA ligase"/>
    <property type="match status" value="1"/>
</dbReference>
<protein>
    <recommendedName>
        <fullName evidence="11">Glutamate--tRNA ligase</fullName>
        <ecNumber evidence="11">6.1.1.17</ecNumber>
    </recommendedName>
    <alternativeName>
        <fullName evidence="11">Glutamyl-tRNA synthetase</fullName>
        <shortName evidence="11">GluRS</shortName>
    </alternativeName>
</protein>
<comment type="caution">
    <text evidence="11">Lacks conserved residue(s) required for the propagation of feature annotation.</text>
</comment>
<evidence type="ECO:0000259" key="13">
    <source>
        <dbReference type="Pfam" id="PF19269"/>
    </source>
</evidence>
<dbReference type="PRINTS" id="PR00987">
    <property type="entry name" value="TRNASYNTHGLU"/>
</dbReference>
<keyword evidence="15" id="KW-1185">Reference proteome</keyword>
<dbReference type="GO" id="GO:0005829">
    <property type="term" value="C:cytosol"/>
    <property type="evidence" value="ECO:0007669"/>
    <property type="project" value="TreeGrafter"/>
</dbReference>
<dbReference type="EC" id="6.1.1.17" evidence="11"/>
<evidence type="ECO:0000256" key="3">
    <source>
        <dbReference type="ARBA" id="ARBA00011245"/>
    </source>
</evidence>
<dbReference type="NCBIfam" id="TIGR00464">
    <property type="entry name" value="gltX_bact"/>
    <property type="match status" value="1"/>
</dbReference>
<comment type="function">
    <text evidence="11">Catalyzes the attachment of glutamate to tRNA(Glu) in a two-step reaction: glutamate is first activated by ATP to form Glu-AMP and then transferred to the acceptor end of tRNA(Glu).</text>
</comment>
<comment type="catalytic activity">
    <reaction evidence="10 11">
        <text>tRNA(Glu) + L-glutamate + ATP = L-glutamyl-tRNA(Glu) + AMP + diphosphate</text>
        <dbReference type="Rhea" id="RHEA:23540"/>
        <dbReference type="Rhea" id="RHEA-COMP:9663"/>
        <dbReference type="Rhea" id="RHEA-COMP:9680"/>
        <dbReference type="ChEBI" id="CHEBI:29985"/>
        <dbReference type="ChEBI" id="CHEBI:30616"/>
        <dbReference type="ChEBI" id="CHEBI:33019"/>
        <dbReference type="ChEBI" id="CHEBI:78442"/>
        <dbReference type="ChEBI" id="CHEBI:78520"/>
        <dbReference type="ChEBI" id="CHEBI:456215"/>
        <dbReference type="EC" id="6.1.1.17"/>
    </reaction>
</comment>
<dbReference type="Proteomes" id="UP000053354">
    <property type="component" value="Chromosome"/>
</dbReference>
<dbReference type="EMBL" id="CP016540">
    <property type="protein sequence ID" value="ANU26833.1"/>
    <property type="molecule type" value="Genomic_DNA"/>
</dbReference>
<dbReference type="InterPro" id="IPR033910">
    <property type="entry name" value="GluRS_core"/>
</dbReference>
<dbReference type="InterPro" id="IPR004527">
    <property type="entry name" value="Glu-tRNA-ligase_bac/mito"/>
</dbReference>
<keyword evidence="6 11" id="KW-0547">Nucleotide-binding</keyword>
<keyword evidence="7 11" id="KW-0067">ATP-binding</keyword>
<evidence type="ECO:0000259" key="12">
    <source>
        <dbReference type="Pfam" id="PF00749"/>
    </source>
</evidence>
<evidence type="ECO:0000256" key="9">
    <source>
        <dbReference type="ARBA" id="ARBA00023146"/>
    </source>
</evidence>
<dbReference type="GO" id="GO:0006424">
    <property type="term" value="P:glutamyl-tRNA aminoacylation"/>
    <property type="evidence" value="ECO:0007669"/>
    <property type="project" value="UniProtKB-UniRule"/>
</dbReference>
<dbReference type="HAMAP" id="MF_00022">
    <property type="entry name" value="Glu_tRNA_synth_type1"/>
    <property type="match status" value="1"/>
</dbReference>
<dbReference type="GO" id="GO:0000049">
    <property type="term" value="F:tRNA binding"/>
    <property type="evidence" value="ECO:0007669"/>
    <property type="project" value="InterPro"/>
</dbReference>
<dbReference type="InterPro" id="IPR049940">
    <property type="entry name" value="GluQ/Sye"/>
</dbReference>
<feature type="short sequence motif" description="'HIGH' region" evidence="11">
    <location>
        <begin position="11"/>
        <end position="21"/>
    </location>
</feature>
<comment type="similarity">
    <text evidence="2 11">Belongs to the class-I aminoacyl-tRNA synthetase family. Glutamate--tRNA ligase type 1 subfamily.</text>
</comment>
<evidence type="ECO:0000256" key="8">
    <source>
        <dbReference type="ARBA" id="ARBA00022917"/>
    </source>
</evidence>
<dbReference type="STRING" id="1302659.I858_007350"/>
<comment type="subunit">
    <text evidence="3 11">Monomer.</text>
</comment>
<evidence type="ECO:0000313" key="14">
    <source>
        <dbReference type="EMBL" id="ANU26833.1"/>
    </source>
</evidence>
<evidence type="ECO:0000256" key="6">
    <source>
        <dbReference type="ARBA" id="ARBA00022741"/>
    </source>
</evidence>
<gene>
    <name evidence="11" type="primary">gltX</name>
    <name evidence="14" type="ORF">I858_007350</name>
</gene>
<dbReference type="SUPFAM" id="SSF52374">
    <property type="entry name" value="Nucleotidylyl transferase"/>
    <property type="match status" value="1"/>
</dbReference>
<reference evidence="14" key="1">
    <citation type="submission" date="2016-10" db="EMBL/GenBank/DDBJ databases">
        <authorList>
            <person name="See-Too W.S."/>
        </authorList>
    </citation>
    <scope>NUCLEOTIDE SEQUENCE</scope>
    <source>
        <strain evidence="14">L10.15</strain>
    </source>
</reference>
<dbReference type="InterPro" id="IPR020058">
    <property type="entry name" value="Glu/Gln-tRNA-synth_Ib_cat-dom"/>
</dbReference>